<reference evidence="1" key="1">
    <citation type="submission" date="2019-10" db="EMBL/GenBank/DDBJ databases">
        <title>Conservation and host-specific expression of non-tandemly repeated heterogenous ribosome RNA gene in arbuscular mycorrhizal fungi.</title>
        <authorList>
            <person name="Maeda T."/>
            <person name="Kobayashi Y."/>
            <person name="Nakagawa T."/>
            <person name="Ezawa T."/>
            <person name="Yamaguchi K."/>
            <person name="Bino T."/>
            <person name="Nishimoto Y."/>
            <person name="Shigenobu S."/>
            <person name="Kawaguchi M."/>
        </authorList>
    </citation>
    <scope>NUCLEOTIDE SEQUENCE</scope>
    <source>
        <strain evidence="1">HR1</strain>
    </source>
</reference>
<name>A0A8H3QW78_9GLOM</name>
<dbReference type="Proteomes" id="UP000615446">
    <property type="component" value="Unassembled WGS sequence"/>
</dbReference>
<accession>A0A8H3QW78</accession>
<proteinExistence type="predicted"/>
<dbReference type="EMBL" id="BLAL01000239">
    <property type="protein sequence ID" value="GES94820.1"/>
    <property type="molecule type" value="Genomic_DNA"/>
</dbReference>
<gene>
    <name evidence="1" type="ORF">RCL2_002152500</name>
</gene>
<dbReference type="AlphaFoldDB" id="A0A8H3QW78"/>
<evidence type="ECO:0000313" key="2">
    <source>
        <dbReference type="Proteomes" id="UP000615446"/>
    </source>
</evidence>
<protein>
    <submittedName>
        <fullName evidence="1">Uncharacterized protein</fullName>
    </submittedName>
</protein>
<sequence>MKENISDNGVLDIRIWLNPPILKICFFIQSFIIKPIDNKSNGDFRRNYFEFQEIDVYSFLAGPGGRWYYPNGVDEEAYHKFDEREFNFKDNNVIKYESLMFMNKHIDYGQ</sequence>
<evidence type="ECO:0000313" key="1">
    <source>
        <dbReference type="EMBL" id="GES94820.1"/>
    </source>
</evidence>
<comment type="caution">
    <text evidence="1">The sequence shown here is derived from an EMBL/GenBank/DDBJ whole genome shotgun (WGS) entry which is preliminary data.</text>
</comment>
<organism evidence="1 2">
    <name type="scientific">Rhizophagus clarus</name>
    <dbReference type="NCBI Taxonomy" id="94130"/>
    <lineage>
        <taxon>Eukaryota</taxon>
        <taxon>Fungi</taxon>
        <taxon>Fungi incertae sedis</taxon>
        <taxon>Mucoromycota</taxon>
        <taxon>Glomeromycotina</taxon>
        <taxon>Glomeromycetes</taxon>
        <taxon>Glomerales</taxon>
        <taxon>Glomeraceae</taxon>
        <taxon>Rhizophagus</taxon>
    </lineage>
</organism>